<proteinExistence type="predicted"/>
<gene>
    <name evidence="1" type="ORF">MRAB57_4342</name>
</gene>
<evidence type="ECO:0000313" key="2">
    <source>
        <dbReference type="Proteomes" id="UP000240988"/>
    </source>
</evidence>
<accession>A0A2U3NYB5</accession>
<dbReference type="Proteomes" id="UP000240988">
    <property type="component" value="Unassembled WGS sequence"/>
</dbReference>
<evidence type="ECO:0000313" key="1">
    <source>
        <dbReference type="EMBL" id="SPM36501.1"/>
    </source>
</evidence>
<keyword evidence="2" id="KW-1185">Reference proteome</keyword>
<dbReference type="AlphaFoldDB" id="A0A2U3NYB5"/>
<name>A0A2U3NYB5_9MYCO</name>
<sequence>MSIEKNTTETLTIGRLTIASPAGRSAELLCFCKSSDANPGFAQAR</sequence>
<dbReference type="RefSeq" id="WP_157900650.1">
    <property type="nucleotide sequence ID" value="NZ_LT721901.1"/>
</dbReference>
<dbReference type="EMBL" id="FUFA01000005">
    <property type="protein sequence ID" value="SPM36501.1"/>
    <property type="molecule type" value="Genomic_DNA"/>
</dbReference>
<dbReference type="OrthoDB" id="9932743at2"/>
<organism evidence="1 2">
    <name type="scientific">Mycobacterium rhizamassiliense</name>
    <dbReference type="NCBI Taxonomy" id="1841860"/>
    <lineage>
        <taxon>Bacteria</taxon>
        <taxon>Bacillati</taxon>
        <taxon>Actinomycetota</taxon>
        <taxon>Actinomycetes</taxon>
        <taxon>Mycobacteriales</taxon>
        <taxon>Mycobacteriaceae</taxon>
        <taxon>Mycobacterium</taxon>
    </lineage>
</organism>
<reference evidence="1 2" key="1">
    <citation type="submission" date="2017-01" db="EMBL/GenBank/DDBJ databases">
        <authorList>
            <consortium name="Urmite Genomes"/>
        </authorList>
    </citation>
    <scope>NUCLEOTIDE SEQUENCE [LARGE SCALE GENOMIC DNA]</scope>
    <source>
        <strain evidence="1 2">AB57</strain>
    </source>
</reference>
<protein>
    <submittedName>
        <fullName evidence="1">Mycobacterium rhizamassiliense ORFan</fullName>
    </submittedName>
</protein>